<keyword evidence="2" id="KW-1185">Reference proteome</keyword>
<evidence type="ECO:0000313" key="2">
    <source>
        <dbReference type="Proteomes" id="UP000789366"/>
    </source>
</evidence>
<feature type="non-terminal residue" evidence="1">
    <location>
        <position position="56"/>
    </location>
</feature>
<name>A0ACA9RH44_9GLOM</name>
<gene>
    <name evidence="1" type="ORF">SPELUC_LOCUS17384</name>
</gene>
<sequence length="56" mass="6734">EEKTYLQMVAKKVFGRQITNNQYAVTRAVLHNLFNPEIIKIKFDEKYLTRKLQCFL</sequence>
<organism evidence="1 2">
    <name type="scientific">Cetraspora pellucida</name>
    <dbReference type="NCBI Taxonomy" id="1433469"/>
    <lineage>
        <taxon>Eukaryota</taxon>
        <taxon>Fungi</taxon>
        <taxon>Fungi incertae sedis</taxon>
        <taxon>Mucoromycota</taxon>
        <taxon>Glomeromycotina</taxon>
        <taxon>Glomeromycetes</taxon>
        <taxon>Diversisporales</taxon>
        <taxon>Gigasporaceae</taxon>
        <taxon>Cetraspora</taxon>
    </lineage>
</organism>
<dbReference type="EMBL" id="CAJVPW010070898">
    <property type="protein sequence ID" value="CAG8792859.1"/>
    <property type="molecule type" value="Genomic_DNA"/>
</dbReference>
<comment type="caution">
    <text evidence="1">The sequence shown here is derived from an EMBL/GenBank/DDBJ whole genome shotgun (WGS) entry which is preliminary data.</text>
</comment>
<dbReference type="Proteomes" id="UP000789366">
    <property type="component" value="Unassembled WGS sequence"/>
</dbReference>
<protein>
    <submittedName>
        <fullName evidence="1">5185_t:CDS:1</fullName>
    </submittedName>
</protein>
<reference evidence="1" key="1">
    <citation type="submission" date="2021-06" db="EMBL/GenBank/DDBJ databases">
        <authorList>
            <person name="Kallberg Y."/>
            <person name="Tangrot J."/>
            <person name="Rosling A."/>
        </authorList>
    </citation>
    <scope>NUCLEOTIDE SEQUENCE</scope>
    <source>
        <strain evidence="1">28 12/20/2015</strain>
    </source>
</reference>
<proteinExistence type="predicted"/>
<accession>A0ACA9RH44</accession>
<feature type="non-terminal residue" evidence="1">
    <location>
        <position position="1"/>
    </location>
</feature>
<evidence type="ECO:0000313" key="1">
    <source>
        <dbReference type="EMBL" id="CAG8792859.1"/>
    </source>
</evidence>